<evidence type="ECO:0000313" key="2">
    <source>
        <dbReference type="Proteomes" id="UP000039865"/>
    </source>
</evidence>
<accession>A0A078B5W7</accession>
<name>A0A078B5W7_STYLE</name>
<keyword evidence="2" id="KW-1185">Reference proteome</keyword>
<gene>
    <name evidence="1" type="primary">Contig12605.g13446</name>
    <name evidence="1" type="ORF">STYLEM_18958</name>
</gene>
<evidence type="ECO:0000313" key="1">
    <source>
        <dbReference type="EMBL" id="CDW89819.1"/>
    </source>
</evidence>
<dbReference type="EMBL" id="CCKQ01017900">
    <property type="protein sequence ID" value="CDW89819.1"/>
    <property type="molecule type" value="Genomic_DNA"/>
</dbReference>
<organism evidence="1 2">
    <name type="scientific">Stylonychia lemnae</name>
    <name type="common">Ciliate</name>
    <dbReference type="NCBI Taxonomy" id="5949"/>
    <lineage>
        <taxon>Eukaryota</taxon>
        <taxon>Sar</taxon>
        <taxon>Alveolata</taxon>
        <taxon>Ciliophora</taxon>
        <taxon>Intramacronucleata</taxon>
        <taxon>Spirotrichea</taxon>
        <taxon>Stichotrichia</taxon>
        <taxon>Sporadotrichida</taxon>
        <taxon>Oxytrichidae</taxon>
        <taxon>Stylonychinae</taxon>
        <taxon>Stylonychia</taxon>
    </lineage>
</organism>
<proteinExistence type="predicted"/>
<protein>
    <submittedName>
        <fullName evidence="1">Uncharacterized protein</fullName>
    </submittedName>
</protein>
<dbReference type="InParanoid" id="A0A078B5W7"/>
<reference evidence="1 2" key="1">
    <citation type="submission" date="2014-06" db="EMBL/GenBank/DDBJ databases">
        <authorList>
            <person name="Swart Estienne"/>
        </authorList>
    </citation>
    <scope>NUCLEOTIDE SEQUENCE [LARGE SCALE GENOMIC DNA]</scope>
    <source>
        <strain evidence="1 2">130c</strain>
    </source>
</reference>
<dbReference type="AlphaFoldDB" id="A0A078B5W7"/>
<sequence length="142" mass="16694">MVNIYVIAIKKLVQNLIEICNRIKNRGNHQNKKFLGYNYQNKLHSCSTMTVQTINSQQNDLTMDIDLDQKNLRAMKEVNKMTLYNENRSIQIDWTGKGTFNNESNNELDQQSIFSDEIRKKPILRQKIERGYHVSDNFPNAQ</sequence>
<dbReference type="Proteomes" id="UP000039865">
    <property type="component" value="Unassembled WGS sequence"/>
</dbReference>